<dbReference type="Proteomes" id="UP001178507">
    <property type="component" value="Unassembled WGS sequence"/>
</dbReference>
<feature type="transmembrane region" description="Helical" evidence="1">
    <location>
        <begin position="599"/>
        <end position="620"/>
    </location>
</feature>
<keyword evidence="1" id="KW-1133">Transmembrane helix</keyword>
<evidence type="ECO:0000256" key="1">
    <source>
        <dbReference type="SAM" id="Phobius"/>
    </source>
</evidence>
<evidence type="ECO:0000313" key="3">
    <source>
        <dbReference type="EMBL" id="CAJ1376009.1"/>
    </source>
</evidence>
<feature type="transmembrane region" description="Helical" evidence="1">
    <location>
        <begin position="292"/>
        <end position="314"/>
    </location>
</feature>
<feature type="transmembrane region" description="Helical" evidence="1">
    <location>
        <begin position="78"/>
        <end position="99"/>
    </location>
</feature>
<proteinExistence type="predicted"/>
<feature type="signal peptide" evidence="2">
    <location>
        <begin position="1"/>
        <end position="27"/>
    </location>
</feature>
<evidence type="ECO:0000256" key="2">
    <source>
        <dbReference type="SAM" id="SignalP"/>
    </source>
</evidence>
<keyword evidence="2" id="KW-0732">Signal</keyword>
<keyword evidence="4" id="KW-1185">Reference proteome</keyword>
<feature type="chain" id="PRO_5041432365" evidence="2">
    <location>
        <begin position="28"/>
        <end position="701"/>
    </location>
</feature>
<feature type="transmembrane region" description="Helical" evidence="1">
    <location>
        <begin position="676"/>
        <end position="694"/>
    </location>
</feature>
<feature type="transmembrane region" description="Helical" evidence="1">
    <location>
        <begin position="214"/>
        <end position="237"/>
    </location>
</feature>
<organism evidence="3 4">
    <name type="scientific">Effrenium voratum</name>
    <dbReference type="NCBI Taxonomy" id="2562239"/>
    <lineage>
        <taxon>Eukaryota</taxon>
        <taxon>Sar</taxon>
        <taxon>Alveolata</taxon>
        <taxon>Dinophyceae</taxon>
        <taxon>Suessiales</taxon>
        <taxon>Symbiodiniaceae</taxon>
        <taxon>Effrenium</taxon>
    </lineage>
</organism>
<dbReference type="EMBL" id="CAUJNA010000356">
    <property type="protein sequence ID" value="CAJ1376009.1"/>
    <property type="molecule type" value="Genomic_DNA"/>
</dbReference>
<feature type="transmembrane region" description="Helical" evidence="1">
    <location>
        <begin position="244"/>
        <end position="265"/>
    </location>
</feature>
<protein>
    <submittedName>
        <fullName evidence="3">Uncharacterized protein</fullName>
    </submittedName>
</protein>
<keyword evidence="1" id="KW-0472">Membrane</keyword>
<keyword evidence="1" id="KW-0812">Transmembrane</keyword>
<name>A0AA36HVB3_9DINO</name>
<evidence type="ECO:0000313" key="4">
    <source>
        <dbReference type="Proteomes" id="UP001178507"/>
    </source>
</evidence>
<feature type="transmembrane region" description="Helical" evidence="1">
    <location>
        <begin position="129"/>
        <end position="149"/>
    </location>
</feature>
<feature type="transmembrane region" description="Helical" evidence="1">
    <location>
        <begin position="326"/>
        <end position="349"/>
    </location>
</feature>
<feature type="transmembrane region" description="Helical" evidence="1">
    <location>
        <begin position="456"/>
        <end position="480"/>
    </location>
</feature>
<accession>A0AA36HVB3</accession>
<feature type="transmembrane region" description="Helical" evidence="1">
    <location>
        <begin position="626"/>
        <end position="655"/>
    </location>
</feature>
<feature type="transmembrane region" description="Helical" evidence="1">
    <location>
        <begin position="188"/>
        <end position="208"/>
    </location>
</feature>
<gene>
    <name evidence="3" type="ORF">EVOR1521_LOCUS5176</name>
</gene>
<dbReference type="AlphaFoldDB" id="A0AA36HVB3"/>
<reference evidence="3" key="1">
    <citation type="submission" date="2023-08" db="EMBL/GenBank/DDBJ databases">
        <authorList>
            <person name="Chen Y."/>
            <person name="Shah S."/>
            <person name="Dougan E. K."/>
            <person name="Thang M."/>
            <person name="Chan C."/>
        </authorList>
    </citation>
    <scope>NUCLEOTIDE SEQUENCE</scope>
</reference>
<feature type="transmembrane region" description="Helical" evidence="1">
    <location>
        <begin position="369"/>
        <end position="385"/>
    </location>
</feature>
<sequence length="701" mass="76217">MFHLISLTSLFNMHALLLSLVCGAAAAASCEGDLESLLQRPKAISLQQSLQHAPDYMQDLIKSRDDEKRVPKHPRDCVLLGSSSMLCVLWVLVVVAAVWDICARGCAKGVKLGASCLVLALNVVAARFGAGVCLGTCFGASALALVGCLKELFMAQNQKECPKEECPKEECQKDFTDQKDQKKEATGFGAKIVWVVSGFLALEAAGLLSMQSGLIFFAWVLSLVAGSAAVLMCHVVLEGYEVPHVFWASLTGHVVLPLALVLAYAESQPHVGAPLLHCVTKAHHDGFLSMRYSAMAAMGQGFFIWLLWLCYTVAGWWQGGNSFCRVAFLGLVLLLLSPSMSSLTGRDIFYGPWAMFGGDHDGWQCSPSGYVVFALAAAAVVLMIFKGGRAVKSLEWGRGAAETREAHSLALVRIWAVYWLFGHVNWGGEDSPWVKWWSPQLIPGGETEPAHIVMRLMLLLLGLGIWAPLWATVAASGFVFACTRKSFDPDCPTQCVAILMLVLAYTPCDQSYSVSAWLRQKFPQTRAVLGGVEPGSIWAKSLMRLHMSLMYFCAATFKIQPYWLNTDGGTLYKEVHIFDLGPLRDVWHLVLSSEGSMRFVAHVMGLSVIVVEIAVAFGFWSKTWHLHFLGIAAAMHLTMSILCGQLGGFTQACWLGLMGASSDARFEKALAEPKNFAIVCLGGIALFAGMGDAFELSNPPV</sequence>
<comment type="caution">
    <text evidence="3">The sequence shown here is derived from an EMBL/GenBank/DDBJ whole genome shotgun (WGS) entry which is preliminary data.</text>
</comment>